<dbReference type="OrthoDB" id="3660917at2759"/>
<reference evidence="2" key="1">
    <citation type="journal article" date="2020" name="Stud. Mycol.">
        <title>101 Dothideomycetes genomes: a test case for predicting lifestyles and emergence of pathogens.</title>
        <authorList>
            <person name="Haridas S."/>
            <person name="Albert R."/>
            <person name="Binder M."/>
            <person name="Bloem J."/>
            <person name="Labutti K."/>
            <person name="Salamov A."/>
            <person name="Andreopoulos B."/>
            <person name="Baker S."/>
            <person name="Barry K."/>
            <person name="Bills G."/>
            <person name="Bluhm B."/>
            <person name="Cannon C."/>
            <person name="Castanera R."/>
            <person name="Culley D."/>
            <person name="Daum C."/>
            <person name="Ezra D."/>
            <person name="Gonzalez J."/>
            <person name="Henrissat B."/>
            <person name="Kuo A."/>
            <person name="Liang C."/>
            <person name="Lipzen A."/>
            <person name="Lutzoni F."/>
            <person name="Magnuson J."/>
            <person name="Mondo S."/>
            <person name="Nolan M."/>
            <person name="Ohm R."/>
            <person name="Pangilinan J."/>
            <person name="Park H.-J."/>
            <person name="Ramirez L."/>
            <person name="Alfaro M."/>
            <person name="Sun H."/>
            <person name="Tritt A."/>
            <person name="Yoshinaga Y."/>
            <person name="Zwiers L.-H."/>
            <person name="Turgeon B."/>
            <person name="Goodwin S."/>
            <person name="Spatafora J."/>
            <person name="Crous P."/>
            <person name="Grigoriev I."/>
        </authorList>
    </citation>
    <scope>NUCLEOTIDE SEQUENCE</scope>
    <source>
        <strain evidence="2">CBS 627.86</strain>
    </source>
</reference>
<sequence>MQPNLTIAFICVMVSNAYGLATSLASGDAAFEAFKVQKKALPREPLGQFHLADDGVLRSLAANYTVLGYIKLSPELIATHIEHVAGGLMSAAEKDHYDAVFDGVDGLLVEDDDQLWATSAPFNTLVHPSPENQQKRGPAACKVFEIETSPAVARDAAAVTPAKGSILEKRADCFTRGNVCGFPASTYVFIQPLYSLGNLGSSSSDTEAGGWLNWVTYETKGEQKLSVC</sequence>
<evidence type="ECO:0000313" key="3">
    <source>
        <dbReference type="Proteomes" id="UP000799770"/>
    </source>
</evidence>
<proteinExistence type="predicted"/>
<evidence type="ECO:0000313" key="2">
    <source>
        <dbReference type="EMBL" id="KAF2112696.1"/>
    </source>
</evidence>
<dbReference type="Proteomes" id="UP000799770">
    <property type="component" value="Unassembled WGS sequence"/>
</dbReference>
<dbReference type="AlphaFoldDB" id="A0A6A5Z0T4"/>
<feature type="chain" id="PRO_5025607322" evidence="1">
    <location>
        <begin position="20"/>
        <end position="228"/>
    </location>
</feature>
<dbReference type="EMBL" id="ML977330">
    <property type="protein sequence ID" value="KAF2112696.1"/>
    <property type="molecule type" value="Genomic_DNA"/>
</dbReference>
<name>A0A6A5Z0T4_9PLEO</name>
<feature type="signal peptide" evidence="1">
    <location>
        <begin position="1"/>
        <end position="19"/>
    </location>
</feature>
<gene>
    <name evidence="2" type="ORF">BDV96DRAFT_602083</name>
</gene>
<keyword evidence="3" id="KW-1185">Reference proteome</keyword>
<evidence type="ECO:0000256" key="1">
    <source>
        <dbReference type="SAM" id="SignalP"/>
    </source>
</evidence>
<protein>
    <submittedName>
        <fullName evidence="2">Uncharacterized protein</fullName>
    </submittedName>
</protein>
<keyword evidence="1" id="KW-0732">Signal</keyword>
<accession>A0A6A5Z0T4</accession>
<organism evidence="2 3">
    <name type="scientific">Lophiotrema nucula</name>
    <dbReference type="NCBI Taxonomy" id="690887"/>
    <lineage>
        <taxon>Eukaryota</taxon>
        <taxon>Fungi</taxon>
        <taxon>Dikarya</taxon>
        <taxon>Ascomycota</taxon>
        <taxon>Pezizomycotina</taxon>
        <taxon>Dothideomycetes</taxon>
        <taxon>Pleosporomycetidae</taxon>
        <taxon>Pleosporales</taxon>
        <taxon>Lophiotremataceae</taxon>
        <taxon>Lophiotrema</taxon>
    </lineage>
</organism>